<accession>D8PI06</accession>
<keyword evidence="2" id="KW-1133">Transmembrane helix</keyword>
<keyword evidence="2" id="KW-0472">Membrane</keyword>
<feature type="domain" description="CAAX prenyl protease 2/Lysostaphin resistance protein A-like" evidence="3">
    <location>
        <begin position="137"/>
        <end position="225"/>
    </location>
</feature>
<protein>
    <recommendedName>
        <fullName evidence="3">CAAX prenyl protease 2/Lysostaphin resistance protein A-like domain-containing protein</fullName>
    </recommendedName>
</protein>
<evidence type="ECO:0000259" key="3">
    <source>
        <dbReference type="Pfam" id="PF02517"/>
    </source>
</evidence>
<evidence type="ECO:0000256" key="1">
    <source>
        <dbReference type="SAM" id="MobiDB-lite"/>
    </source>
</evidence>
<feature type="compositionally biased region" description="Polar residues" evidence="1">
    <location>
        <begin position="1"/>
        <end position="12"/>
    </location>
</feature>
<dbReference type="STRING" id="330214.NIDE3199"/>
<feature type="transmembrane region" description="Helical" evidence="2">
    <location>
        <begin position="94"/>
        <end position="115"/>
    </location>
</feature>
<dbReference type="KEGG" id="nde:NIDE3199"/>
<feature type="region of interest" description="Disordered" evidence="1">
    <location>
        <begin position="1"/>
        <end position="25"/>
    </location>
</feature>
<dbReference type="AlphaFoldDB" id="D8PI06"/>
<dbReference type="InterPro" id="IPR003675">
    <property type="entry name" value="Rce1/LyrA-like_dom"/>
</dbReference>
<keyword evidence="2" id="KW-0812">Transmembrane</keyword>
<feature type="transmembrane region" description="Helical" evidence="2">
    <location>
        <begin position="220"/>
        <end position="238"/>
    </location>
</feature>
<feature type="transmembrane region" description="Helical" evidence="2">
    <location>
        <begin position="60"/>
        <end position="82"/>
    </location>
</feature>
<evidence type="ECO:0000313" key="5">
    <source>
        <dbReference type="Proteomes" id="UP000001660"/>
    </source>
</evidence>
<proteinExistence type="predicted"/>
<sequence length="239" mass="26167">MSDTVCGSTNRSMIKPDDAPSPHATQAGERGAALVLLPLTATLLFYSSPTTLQQHSLIQFFPQACAYAAFIAWSTINGSVVHRIGLARRLLPQGLHWGLLTGLTLGLINLLIILYLAPLLGGDYRFLAGTPHARIPLLIMVPWFILFIATMVELNFRGFLLGRLLALGLPAPIAVPVSALLFAFDPFLVATFQHLHWIAVWDGLVWGVLWVMLRNLYAPIVAHAVEVIVLYSVVRAILT</sequence>
<organism evidence="4 5">
    <name type="scientific">Nitrospira defluvii</name>
    <dbReference type="NCBI Taxonomy" id="330214"/>
    <lineage>
        <taxon>Bacteria</taxon>
        <taxon>Pseudomonadati</taxon>
        <taxon>Nitrospirota</taxon>
        <taxon>Nitrospiria</taxon>
        <taxon>Nitrospirales</taxon>
        <taxon>Nitrospiraceae</taxon>
        <taxon>Nitrospira</taxon>
    </lineage>
</organism>
<dbReference type="Pfam" id="PF02517">
    <property type="entry name" value="Rce1-like"/>
    <property type="match status" value="1"/>
</dbReference>
<name>D8PI06_9BACT</name>
<evidence type="ECO:0000313" key="4">
    <source>
        <dbReference type="EMBL" id="CBK42893.1"/>
    </source>
</evidence>
<feature type="transmembrane region" description="Helical" evidence="2">
    <location>
        <begin position="164"/>
        <end position="183"/>
    </location>
</feature>
<keyword evidence="5" id="KW-1185">Reference proteome</keyword>
<dbReference type="EMBL" id="FP929003">
    <property type="protein sequence ID" value="CBK42893.1"/>
    <property type="molecule type" value="Genomic_DNA"/>
</dbReference>
<feature type="transmembrane region" description="Helical" evidence="2">
    <location>
        <begin position="31"/>
        <end position="48"/>
    </location>
</feature>
<dbReference type="HOGENOM" id="CLU_1159448_0_0_0"/>
<gene>
    <name evidence="4" type="ORF">NIDE3199</name>
</gene>
<feature type="transmembrane region" description="Helical" evidence="2">
    <location>
        <begin position="195"/>
        <end position="213"/>
    </location>
</feature>
<dbReference type="Proteomes" id="UP000001660">
    <property type="component" value="Chromosome"/>
</dbReference>
<dbReference type="GO" id="GO:0004175">
    <property type="term" value="F:endopeptidase activity"/>
    <property type="evidence" value="ECO:0007669"/>
    <property type="project" value="UniProtKB-ARBA"/>
</dbReference>
<evidence type="ECO:0000256" key="2">
    <source>
        <dbReference type="SAM" id="Phobius"/>
    </source>
</evidence>
<reference evidence="4 5" key="1">
    <citation type="journal article" date="2010" name="Proc. Natl. Acad. Sci. U.S.A.">
        <title>A Nitrospira metagenome illuminates the physiology and evolution of globally important nitrite-oxidizing bacteria.</title>
        <authorList>
            <person name="Lucker S."/>
            <person name="Wagner M."/>
            <person name="Maixner F."/>
            <person name="Pelletier E."/>
            <person name="Koch H."/>
            <person name="Vacherie B."/>
            <person name="Rattei T."/>
            <person name="Sinninghe Damste J."/>
            <person name="Spieck E."/>
            <person name="Le Paslier D."/>
            <person name="Daims H."/>
        </authorList>
    </citation>
    <scope>NUCLEOTIDE SEQUENCE [LARGE SCALE GENOMIC DNA]</scope>
</reference>
<dbReference type="GO" id="GO:0080120">
    <property type="term" value="P:CAAX-box protein maturation"/>
    <property type="evidence" value="ECO:0007669"/>
    <property type="project" value="UniProtKB-ARBA"/>
</dbReference>
<feature type="transmembrane region" description="Helical" evidence="2">
    <location>
        <begin position="135"/>
        <end position="152"/>
    </location>
</feature>